<dbReference type="Gene3D" id="3.80.10.10">
    <property type="entry name" value="Ribonuclease Inhibitor"/>
    <property type="match status" value="3"/>
</dbReference>
<feature type="compositionally biased region" description="Polar residues" evidence="3">
    <location>
        <begin position="42"/>
        <end position="62"/>
    </location>
</feature>
<dbReference type="InterPro" id="IPR032675">
    <property type="entry name" value="LRR_dom_sf"/>
</dbReference>
<dbReference type="EMBL" id="MCGT01000023">
    <property type="protein sequence ID" value="ORX50469.1"/>
    <property type="molecule type" value="Genomic_DNA"/>
</dbReference>
<accession>A0A1X2GCA0</accession>
<dbReference type="InterPro" id="IPR001611">
    <property type="entry name" value="Leu-rich_rpt"/>
</dbReference>
<evidence type="ECO:0000256" key="3">
    <source>
        <dbReference type="SAM" id="MobiDB-lite"/>
    </source>
</evidence>
<dbReference type="Proteomes" id="UP000242146">
    <property type="component" value="Unassembled WGS sequence"/>
</dbReference>
<dbReference type="Pfam" id="PF13516">
    <property type="entry name" value="LRR_6"/>
    <property type="match status" value="1"/>
</dbReference>
<feature type="compositionally biased region" description="Polar residues" evidence="3">
    <location>
        <begin position="78"/>
        <end position="91"/>
    </location>
</feature>
<dbReference type="InterPro" id="IPR052574">
    <property type="entry name" value="CDIRP"/>
</dbReference>
<keyword evidence="1" id="KW-0433">Leucine-rich repeat</keyword>
<dbReference type="PANTHER" id="PTHR47566">
    <property type="match status" value="1"/>
</dbReference>
<gene>
    <name evidence="4" type="ORF">DM01DRAFT_1347346</name>
</gene>
<dbReference type="SMART" id="SM00365">
    <property type="entry name" value="LRR_SD22"/>
    <property type="match status" value="7"/>
</dbReference>
<dbReference type="OrthoDB" id="7451790at2759"/>
<dbReference type="Pfam" id="PF12799">
    <property type="entry name" value="LRR_4"/>
    <property type="match status" value="1"/>
</dbReference>
<dbReference type="GO" id="GO:1902412">
    <property type="term" value="P:regulation of mitotic cytokinesis"/>
    <property type="evidence" value="ECO:0007669"/>
    <property type="project" value="TreeGrafter"/>
</dbReference>
<keyword evidence="2" id="KW-0677">Repeat</keyword>
<comment type="caution">
    <text evidence="4">The sequence shown here is derived from an EMBL/GenBank/DDBJ whole genome shotgun (WGS) entry which is preliminary data.</text>
</comment>
<name>A0A1X2GCA0_9FUNG</name>
<protein>
    <submittedName>
        <fullName evidence="4">L domain-like protein</fullName>
    </submittedName>
</protein>
<dbReference type="PROSITE" id="PS51450">
    <property type="entry name" value="LRR"/>
    <property type="match status" value="4"/>
</dbReference>
<feature type="region of interest" description="Disordered" evidence="3">
    <location>
        <begin position="42"/>
        <end position="91"/>
    </location>
</feature>
<evidence type="ECO:0000256" key="1">
    <source>
        <dbReference type="ARBA" id="ARBA00022614"/>
    </source>
</evidence>
<reference evidence="4 5" key="1">
    <citation type="submission" date="2016-07" db="EMBL/GenBank/DDBJ databases">
        <title>Pervasive Adenine N6-methylation of Active Genes in Fungi.</title>
        <authorList>
            <consortium name="DOE Joint Genome Institute"/>
            <person name="Mondo S.J."/>
            <person name="Dannebaum R.O."/>
            <person name="Kuo R.C."/>
            <person name="Labutti K."/>
            <person name="Haridas S."/>
            <person name="Kuo A."/>
            <person name="Salamov A."/>
            <person name="Ahrendt S.R."/>
            <person name="Lipzen A."/>
            <person name="Sullivan W."/>
            <person name="Andreopoulos W.B."/>
            <person name="Clum A."/>
            <person name="Lindquist E."/>
            <person name="Daum C."/>
            <person name="Ramamoorthy G.K."/>
            <person name="Gryganskyi A."/>
            <person name="Culley D."/>
            <person name="Magnuson J.K."/>
            <person name="James T.Y."/>
            <person name="O'Malley M.A."/>
            <person name="Stajich J.E."/>
            <person name="Spatafora J.W."/>
            <person name="Visel A."/>
            <person name="Grigoriev I.V."/>
        </authorList>
    </citation>
    <scope>NUCLEOTIDE SEQUENCE [LARGE SCALE GENOMIC DNA]</scope>
    <source>
        <strain evidence="4 5">NRRL 3301</strain>
    </source>
</reference>
<organism evidence="4 5">
    <name type="scientific">Hesseltinella vesiculosa</name>
    <dbReference type="NCBI Taxonomy" id="101127"/>
    <lineage>
        <taxon>Eukaryota</taxon>
        <taxon>Fungi</taxon>
        <taxon>Fungi incertae sedis</taxon>
        <taxon>Mucoromycota</taxon>
        <taxon>Mucoromycotina</taxon>
        <taxon>Mucoromycetes</taxon>
        <taxon>Mucorales</taxon>
        <taxon>Cunninghamellaceae</taxon>
        <taxon>Hesseltinella</taxon>
    </lineage>
</organism>
<dbReference type="PRINTS" id="PR00019">
    <property type="entry name" value="LEURICHRPT"/>
</dbReference>
<dbReference type="InterPro" id="IPR003591">
    <property type="entry name" value="Leu-rich_rpt_typical-subtyp"/>
</dbReference>
<proteinExistence type="predicted"/>
<dbReference type="AlphaFoldDB" id="A0A1X2GCA0"/>
<dbReference type="GO" id="GO:0035591">
    <property type="term" value="F:signaling adaptor activity"/>
    <property type="evidence" value="ECO:0007669"/>
    <property type="project" value="TreeGrafter"/>
</dbReference>
<dbReference type="PANTHER" id="PTHR47566:SF1">
    <property type="entry name" value="PROTEIN NUD1"/>
    <property type="match status" value="1"/>
</dbReference>
<evidence type="ECO:0000256" key="2">
    <source>
        <dbReference type="ARBA" id="ARBA00022737"/>
    </source>
</evidence>
<dbReference type="GO" id="GO:0061499">
    <property type="term" value="C:outer plaque of mitotic spindle pole body"/>
    <property type="evidence" value="ECO:0007669"/>
    <property type="project" value="TreeGrafter"/>
</dbReference>
<dbReference type="STRING" id="101127.A0A1X2GCA0"/>
<feature type="compositionally biased region" description="Pro residues" evidence="3">
    <location>
        <begin position="68"/>
        <end position="77"/>
    </location>
</feature>
<dbReference type="InterPro" id="IPR025875">
    <property type="entry name" value="Leu-rich_rpt_4"/>
</dbReference>
<sequence length="572" mass="65344">MPTMHTASHADNHASWTPPWEGPPLPWLSSCPGIQLPPSTLSHQAKWHQLQQASPLSAQTATRRLPPTKSPATPPVLSPQQVVSDPRTSPTSPLPFMFSRQHLTNFGSPQLALDQFMAWIRHQAPESFWSTLRVLDLRHHHLTSVHHLDSFFPALESLDLSHNEIQSITCLPSTLRVLKASSNRLTDIDGIRSLSKLEYLDVSGNAIGSFKGIGPWYHCKTLVANNNKIDSFDPFQALKGLVTLRLSSNNIDELNLEALYQLETLDVSYNRISMVNGLHHLHSLQYLNLDNNDIRMIAFDMPMRGLQTLRLNHNRLAYFDARSVPQARVLYLDNNQLTHVDGLDQLVDLIVLSIRDQSGQPLRIGLNDLHSTTKLYLSSLPIKQLYGLPCFESLTYLEICATQLEELPDDFATRLPRLNVLYLNDNFLTHIAPLRHCRSLQKLVLLNNRLKDLGALVKTLHCLSHLEILDLRQNPLTHKLYPPIDYPKTYRSKHNRLQLLCRYLAPEHDTHWPSSDQHFYDRLPSHWRYRRKLYRAMLVRACKRLTQLDQSPVTSTELDSCQELLATLSSSN</sequence>
<keyword evidence="5" id="KW-1185">Reference proteome</keyword>
<evidence type="ECO:0000313" key="5">
    <source>
        <dbReference type="Proteomes" id="UP000242146"/>
    </source>
</evidence>
<dbReference type="SUPFAM" id="SSF52058">
    <property type="entry name" value="L domain-like"/>
    <property type="match status" value="2"/>
</dbReference>
<evidence type="ECO:0000313" key="4">
    <source>
        <dbReference type="EMBL" id="ORX50469.1"/>
    </source>
</evidence>
<dbReference type="SMART" id="SM00369">
    <property type="entry name" value="LRR_TYP"/>
    <property type="match status" value="6"/>
</dbReference>
<dbReference type="GO" id="GO:0031028">
    <property type="term" value="P:septation initiation signaling"/>
    <property type="evidence" value="ECO:0007669"/>
    <property type="project" value="TreeGrafter"/>
</dbReference>
<dbReference type="Pfam" id="PF13855">
    <property type="entry name" value="LRR_8"/>
    <property type="match status" value="2"/>
</dbReference>